<gene>
    <name evidence="1" type="ORF">B0T14DRAFT_145319</name>
</gene>
<accession>A0AA39X5R4</accession>
<keyword evidence="2" id="KW-1185">Reference proteome</keyword>
<evidence type="ECO:0000313" key="1">
    <source>
        <dbReference type="EMBL" id="KAK0627824.1"/>
    </source>
</evidence>
<reference evidence="1" key="1">
    <citation type="submission" date="2023-06" db="EMBL/GenBank/DDBJ databases">
        <title>Genome-scale phylogeny and comparative genomics of the fungal order Sordariales.</title>
        <authorList>
            <consortium name="Lawrence Berkeley National Laboratory"/>
            <person name="Hensen N."/>
            <person name="Bonometti L."/>
            <person name="Westerberg I."/>
            <person name="Brannstrom I.O."/>
            <person name="Guillou S."/>
            <person name="Cros-Aarteil S."/>
            <person name="Calhoun S."/>
            <person name="Haridas S."/>
            <person name="Kuo A."/>
            <person name="Mondo S."/>
            <person name="Pangilinan J."/>
            <person name="Riley R."/>
            <person name="Labutti K."/>
            <person name="Andreopoulos B."/>
            <person name="Lipzen A."/>
            <person name="Chen C."/>
            <person name="Yanf M."/>
            <person name="Daum C."/>
            <person name="Ng V."/>
            <person name="Clum A."/>
            <person name="Steindorff A."/>
            <person name="Ohm R."/>
            <person name="Martin F."/>
            <person name="Silar P."/>
            <person name="Natvig D."/>
            <person name="Lalanne C."/>
            <person name="Gautier V."/>
            <person name="Ament-Velasquez S.L."/>
            <person name="Kruys A."/>
            <person name="Hutchinson M.I."/>
            <person name="Powell A.J."/>
            <person name="Barry K."/>
            <person name="Miller A.N."/>
            <person name="Grigoriev I.V."/>
            <person name="Debuchy R."/>
            <person name="Gladieux P."/>
            <person name="Thoren M.H."/>
            <person name="Johannesson H."/>
        </authorList>
    </citation>
    <scope>NUCLEOTIDE SEQUENCE</scope>
    <source>
        <strain evidence="1">CBS 606.72</strain>
    </source>
</reference>
<comment type="caution">
    <text evidence="1">The sequence shown here is derived from an EMBL/GenBank/DDBJ whole genome shotgun (WGS) entry which is preliminary data.</text>
</comment>
<evidence type="ECO:0000313" key="2">
    <source>
        <dbReference type="Proteomes" id="UP001175000"/>
    </source>
</evidence>
<proteinExistence type="predicted"/>
<dbReference type="EMBL" id="JAULSU010000002">
    <property type="protein sequence ID" value="KAK0627824.1"/>
    <property type="molecule type" value="Genomic_DNA"/>
</dbReference>
<protein>
    <submittedName>
        <fullName evidence="1">Uncharacterized protein</fullName>
    </submittedName>
</protein>
<sequence>MLYYCLAHLVHPCITSTSELVHRIATISNDASSTLQVSQNQEGHIHRIVQSVTQPWSRIGESECRADISTGAPRDGPFCATRGGQCVSRKESWCLKKGPTN</sequence>
<dbReference type="AlphaFoldDB" id="A0AA39X5R4"/>
<dbReference type="Proteomes" id="UP001175000">
    <property type="component" value="Unassembled WGS sequence"/>
</dbReference>
<organism evidence="1 2">
    <name type="scientific">Immersiella caudata</name>
    <dbReference type="NCBI Taxonomy" id="314043"/>
    <lineage>
        <taxon>Eukaryota</taxon>
        <taxon>Fungi</taxon>
        <taxon>Dikarya</taxon>
        <taxon>Ascomycota</taxon>
        <taxon>Pezizomycotina</taxon>
        <taxon>Sordariomycetes</taxon>
        <taxon>Sordariomycetidae</taxon>
        <taxon>Sordariales</taxon>
        <taxon>Lasiosphaeriaceae</taxon>
        <taxon>Immersiella</taxon>
    </lineage>
</organism>
<name>A0AA39X5R4_9PEZI</name>